<protein>
    <submittedName>
        <fullName evidence="3">Uncharacterized protein</fullName>
    </submittedName>
</protein>
<gene>
    <name evidence="3" type="ORF">GSOID_T00004594001</name>
</gene>
<reference evidence="3 4" key="1">
    <citation type="journal article" date="2010" name="Science">
        <title>Plasticity of animal genome architecture unmasked by rapid evolution of a pelagic tunicate.</title>
        <authorList>
            <person name="Denoeud F."/>
            <person name="Henriet S."/>
            <person name="Mungpakdee S."/>
            <person name="Aury J.M."/>
            <person name="Da Silva C."/>
            <person name="Brinkmann H."/>
            <person name="Mikhaleva J."/>
            <person name="Olsen L.C."/>
            <person name="Jubin C."/>
            <person name="Canestro C."/>
            <person name="Bouquet J.M."/>
            <person name="Danks G."/>
            <person name="Poulain J."/>
            <person name="Campsteijn C."/>
            <person name="Adamski M."/>
            <person name="Cross I."/>
            <person name="Yadetie F."/>
            <person name="Muffato M."/>
            <person name="Louis A."/>
            <person name="Butcher S."/>
            <person name="Tsagkogeorga G."/>
            <person name="Konrad A."/>
            <person name="Singh S."/>
            <person name="Jensen M.F."/>
            <person name="Cong E.H."/>
            <person name="Eikeseth-Otteraa H."/>
            <person name="Noel B."/>
            <person name="Anthouard V."/>
            <person name="Porcel B.M."/>
            <person name="Kachouri-Lafond R."/>
            <person name="Nishino A."/>
            <person name="Ugolini M."/>
            <person name="Chourrout P."/>
            <person name="Nishida H."/>
            <person name="Aasland R."/>
            <person name="Huzurbazar S."/>
            <person name="Westhof E."/>
            <person name="Delsuc F."/>
            <person name="Lehrach H."/>
            <person name="Reinhardt R."/>
            <person name="Weissenbach J."/>
            <person name="Roy S.W."/>
            <person name="Artiguenave F."/>
            <person name="Postlethwait J.H."/>
            <person name="Manak J.R."/>
            <person name="Thompson E.M."/>
            <person name="Jaillon O."/>
            <person name="Du Pasquier L."/>
            <person name="Boudinot P."/>
            <person name="Liberles D.A."/>
            <person name="Volff J.N."/>
            <person name="Philippe H."/>
            <person name="Lenhard B."/>
            <person name="Roest Crollius H."/>
            <person name="Wincker P."/>
            <person name="Chourrout D."/>
        </authorList>
    </citation>
    <scope>NUCLEOTIDE SEQUENCE [LARGE SCALE GENOMIC DNA]</scope>
</reference>
<keyword evidence="2" id="KW-0732">Signal</keyword>
<evidence type="ECO:0000313" key="3">
    <source>
        <dbReference type="EMBL" id="CBY13294.1"/>
    </source>
</evidence>
<feature type="non-terminal residue" evidence="3">
    <location>
        <position position="1"/>
    </location>
</feature>
<proteinExistence type="predicted"/>
<dbReference type="Proteomes" id="UP000001307">
    <property type="component" value="Unassembled WGS sequence"/>
</dbReference>
<dbReference type="OrthoDB" id="10596006at2759"/>
<feature type="compositionally biased region" description="Basic residues" evidence="1">
    <location>
        <begin position="108"/>
        <end position="133"/>
    </location>
</feature>
<feature type="region of interest" description="Disordered" evidence="1">
    <location>
        <begin position="103"/>
        <end position="168"/>
    </location>
</feature>
<dbReference type="EMBL" id="FN653175">
    <property type="protein sequence ID" value="CBY13294.1"/>
    <property type="molecule type" value="Genomic_DNA"/>
</dbReference>
<dbReference type="InParanoid" id="E4XU97"/>
<dbReference type="AlphaFoldDB" id="E4XU97"/>
<sequence length="254" mass="28755">LRNPKIFLALISFHFLCFRQAAFEMRPNHESRNCWSPVREGCFYNVCTKHGNRYKIDIQITLTDSARMVTSSGDFDRTLRAPRPAEGFVDGLCRLTSSLESTDEYHNSKNKKAKKLGKKKNNSKHAHKNKKNKSNLAANHINKNPKSALEEGDVSNRGTVPNEENDRNVYHYSNASASRAESTFIPQTLDATWSSQQSGTTYVPQTLDGTWNTQKGINESTINVPQTLDETWKSQDQNCLSKYIKKGHRAKAVC</sequence>
<evidence type="ECO:0000256" key="1">
    <source>
        <dbReference type="SAM" id="MobiDB-lite"/>
    </source>
</evidence>
<accession>E4XU97</accession>
<evidence type="ECO:0000256" key="2">
    <source>
        <dbReference type="SAM" id="SignalP"/>
    </source>
</evidence>
<keyword evidence="4" id="KW-1185">Reference proteome</keyword>
<feature type="signal peptide" evidence="2">
    <location>
        <begin position="1"/>
        <end position="21"/>
    </location>
</feature>
<organism evidence="3 4">
    <name type="scientific">Oikopleura dioica</name>
    <name type="common">Tunicate</name>
    <dbReference type="NCBI Taxonomy" id="34765"/>
    <lineage>
        <taxon>Eukaryota</taxon>
        <taxon>Metazoa</taxon>
        <taxon>Chordata</taxon>
        <taxon>Tunicata</taxon>
        <taxon>Appendicularia</taxon>
        <taxon>Copelata</taxon>
        <taxon>Oikopleuridae</taxon>
        <taxon>Oikopleura</taxon>
    </lineage>
</organism>
<name>E4XU97_OIKDI</name>
<feature type="chain" id="PRO_5003191760" evidence="2">
    <location>
        <begin position="22"/>
        <end position="254"/>
    </location>
</feature>
<evidence type="ECO:0000313" key="4">
    <source>
        <dbReference type="Proteomes" id="UP000001307"/>
    </source>
</evidence>